<keyword evidence="2 4" id="KW-0012">Acyltransferase</keyword>
<comment type="caution">
    <text evidence="4">The sequence shown here is derived from an EMBL/GenBank/DDBJ whole genome shotgun (WGS) entry which is preliminary data.</text>
</comment>
<reference evidence="5" key="1">
    <citation type="journal article" date="2019" name="Int. J. Syst. Evol. Microbiol.">
        <title>The Global Catalogue of Microorganisms (GCM) 10K type strain sequencing project: providing services to taxonomists for standard genome sequencing and annotation.</title>
        <authorList>
            <consortium name="The Broad Institute Genomics Platform"/>
            <consortium name="The Broad Institute Genome Sequencing Center for Infectious Disease"/>
            <person name="Wu L."/>
            <person name="Ma J."/>
        </authorList>
    </citation>
    <scope>NUCLEOTIDE SEQUENCE [LARGE SCALE GENOMIC DNA]</scope>
    <source>
        <strain evidence="5">CGMCC 1.13587</strain>
    </source>
</reference>
<dbReference type="EC" id="2.3.-.-" evidence="4"/>
<dbReference type="InterPro" id="IPR050832">
    <property type="entry name" value="Bact_Acetyltransf"/>
</dbReference>
<evidence type="ECO:0000313" key="5">
    <source>
        <dbReference type="Proteomes" id="UP001596111"/>
    </source>
</evidence>
<evidence type="ECO:0000313" key="4">
    <source>
        <dbReference type="EMBL" id="MFC5579692.1"/>
    </source>
</evidence>
<dbReference type="PANTHER" id="PTHR43877:SF5">
    <property type="entry name" value="BLL8307 PROTEIN"/>
    <property type="match status" value="1"/>
</dbReference>
<dbReference type="CDD" id="cd04301">
    <property type="entry name" value="NAT_SF"/>
    <property type="match status" value="1"/>
</dbReference>
<protein>
    <submittedName>
        <fullName evidence="4">GNAT family N-acetyltransferase</fullName>
        <ecNumber evidence="4">2.3.-.-</ecNumber>
    </submittedName>
</protein>
<evidence type="ECO:0000259" key="3">
    <source>
        <dbReference type="PROSITE" id="PS51186"/>
    </source>
</evidence>
<gene>
    <name evidence="4" type="ORF">ACFPPB_00985</name>
</gene>
<dbReference type="Proteomes" id="UP001596111">
    <property type="component" value="Unassembled WGS sequence"/>
</dbReference>
<dbReference type="RefSeq" id="WP_377323490.1">
    <property type="nucleotide sequence ID" value="NZ_JBHSNG010000001.1"/>
</dbReference>
<dbReference type="Pfam" id="PF00583">
    <property type="entry name" value="Acetyltransf_1"/>
    <property type="match status" value="1"/>
</dbReference>
<sequence length="157" mass="17667">MHIRLDDLTGSDIIQLLREHLQGVAQHSPPESVHALDLDGLRRPEITFWSVWPDGELMGCGALKELDRRHGEIKSMRTSAAHLRKGVAARLIQHILEEAERRGYERVSLETGSMEGFAPARRLYARFGFVTCGPFADYAEDPNSTFMTHAIRATMPT</sequence>
<dbReference type="PANTHER" id="PTHR43877">
    <property type="entry name" value="AMINOALKYLPHOSPHONATE N-ACETYLTRANSFERASE-RELATED-RELATED"/>
    <property type="match status" value="1"/>
</dbReference>
<evidence type="ECO:0000256" key="1">
    <source>
        <dbReference type="ARBA" id="ARBA00022679"/>
    </source>
</evidence>
<dbReference type="PROSITE" id="PS51186">
    <property type="entry name" value="GNAT"/>
    <property type="match status" value="1"/>
</dbReference>
<dbReference type="InterPro" id="IPR000182">
    <property type="entry name" value="GNAT_dom"/>
</dbReference>
<feature type="domain" description="N-acetyltransferase" evidence="3">
    <location>
        <begin position="3"/>
        <end position="152"/>
    </location>
</feature>
<organism evidence="4 5">
    <name type="scientific">Rhodanobacter terrae</name>
    <dbReference type="NCBI Taxonomy" id="418647"/>
    <lineage>
        <taxon>Bacteria</taxon>
        <taxon>Pseudomonadati</taxon>
        <taxon>Pseudomonadota</taxon>
        <taxon>Gammaproteobacteria</taxon>
        <taxon>Lysobacterales</taxon>
        <taxon>Rhodanobacteraceae</taxon>
        <taxon>Rhodanobacter</taxon>
    </lineage>
</organism>
<keyword evidence="1 4" id="KW-0808">Transferase</keyword>
<name>A0ABW0SRQ1_9GAMM</name>
<dbReference type="EMBL" id="JBHSNG010000001">
    <property type="protein sequence ID" value="MFC5579692.1"/>
    <property type="molecule type" value="Genomic_DNA"/>
</dbReference>
<dbReference type="GO" id="GO:0016746">
    <property type="term" value="F:acyltransferase activity"/>
    <property type="evidence" value="ECO:0007669"/>
    <property type="project" value="UniProtKB-KW"/>
</dbReference>
<proteinExistence type="predicted"/>
<dbReference type="Gene3D" id="3.40.630.30">
    <property type="match status" value="1"/>
</dbReference>
<evidence type="ECO:0000256" key="2">
    <source>
        <dbReference type="ARBA" id="ARBA00023315"/>
    </source>
</evidence>
<dbReference type="SUPFAM" id="SSF55729">
    <property type="entry name" value="Acyl-CoA N-acyltransferases (Nat)"/>
    <property type="match status" value="1"/>
</dbReference>
<dbReference type="InterPro" id="IPR016181">
    <property type="entry name" value="Acyl_CoA_acyltransferase"/>
</dbReference>
<accession>A0ABW0SRQ1</accession>
<keyword evidence="5" id="KW-1185">Reference proteome</keyword>